<organism evidence="9 10">
    <name type="scientific">Daphnia magna</name>
    <dbReference type="NCBI Taxonomy" id="35525"/>
    <lineage>
        <taxon>Eukaryota</taxon>
        <taxon>Metazoa</taxon>
        <taxon>Ecdysozoa</taxon>
        <taxon>Arthropoda</taxon>
        <taxon>Crustacea</taxon>
        <taxon>Branchiopoda</taxon>
        <taxon>Diplostraca</taxon>
        <taxon>Cladocera</taxon>
        <taxon>Anomopoda</taxon>
        <taxon>Daphniidae</taxon>
        <taxon>Daphnia</taxon>
    </lineage>
</organism>
<proteinExistence type="inferred from homology"/>
<comment type="caution">
    <text evidence="9">The sequence shown here is derived from an EMBL/GenBank/DDBJ whole genome shotgun (WGS) entry which is preliminary data.</text>
</comment>
<gene>
    <name evidence="9" type="ORF">APZ42_033596</name>
</gene>
<feature type="domain" description="CMP/dCMP-type deaminase" evidence="7">
    <location>
        <begin position="248"/>
        <end position="345"/>
    </location>
</feature>
<dbReference type="GO" id="GO:0016192">
    <property type="term" value="P:vesicle-mediated transport"/>
    <property type="evidence" value="ECO:0007669"/>
    <property type="project" value="InterPro"/>
</dbReference>
<keyword evidence="10" id="KW-1185">Reference proteome</keyword>
<dbReference type="PANTHER" id="PTHR12822:SF2">
    <property type="entry name" value="PROTEIN YIPF"/>
    <property type="match status" value="1"/>
</dbReference>
<dbReference type="PANTHER" id="PTHR12822">
    <property type="entry name" value="PROTEIN YIPF"/>
    <property type="match status" value="1"/>
</dbReference>
<dbReference type="GO" id="GO:0005794">
    <property type="term" value="C:Golgi apparatus"/>
    <property type="evidence" value="ECO:0007669"/>
    <property type="project" value="InterPro"/>
</dbReference>
<evidence type="ECO:0000256" key="1">
    <source>
        <dbReference type="ARBA" id="ARBA00004141"/>
    </source>
</evidence>
<dbReference type="InterPro" id="IPR016193">
    <property type="entry name" value="Cytidine_deaminase-like"/>
</dbReference>
<keyword evidence="5 6" id="KW-0472">Membrane</keyword>
<dbReference type="OrthoDB" id="10256463at2759"/>
<feature type="transmembrane region" description="Helical" evidence="6">
    <location>
        <begin position="448"/>
        <end position="470"/>
    </location>
</feature>
<keyword evidence="4 6" id="KW-1133">Transmembrane helix</keyword>
<dbReference type="EMBL" id="LRGB01003241">
    <property type="protein sequence ID" value="KZS03610.1"/>
    <property type="molecule type" value="Genomic_DNA"/>
</dbReference>
<evidence type="ECO:0000313" key="10">
    <source>
        <dbReference type="Proteomes" id="UP000076858"/>
    </source>
</evidence>
<evidence type="ECO:0000256" key="3">
    <source>
        <dbReference type="ARBA" id="ARBA00022692"/>
    </source>
</evidence>
<evidence type="ECO:0000256" key="4">
    <source>
        <dbReference type="ARBA" id="ARBA00022989"/>
    </source>
</evidence>
<evidence type="ECO:0000256" key="6">
    <source>
        <dbReference type="SAM" id="Phobius"/>
    </source>
</evidence>
<evidence type="ECO:0000259" key="8">
    <source>
        <dbReference type="Pfam" id="PF04893"/>
    </source>
</evidence>
<reference evidence="9 10" key="1">
    <citation type="submission" date="2016-03" db="EMBL/GenBank/DDBJ databases">
        <title>EvidentialGene: Evidence-directed Construction of Genes on Genomes.</title>
        <authorList>
            <person name="Gilbert D.G."/>
            <person name="Choi J.-H."/>
            <person name="Mockaitis K."/>
            <person name="Colbourne J."/>
            <person name="Pfrender M."/>
        </authorList>
    </citation>
    <scope>NUCLEOTIDE SEQUENCE [LARGE SCALE GENOMIC DNA]</scope>
    <source>
        <strain evidence="9 10">Xinb3</strain>
        <tissue evidence="9">Complete organism</tissue>
    </source>
</reference>
<evidence type="ECO:0000256" key="5">
    <source>
        <dbReference type="ARBA" id="ARBA00023136"/>
    </source>
</evidence>
<evidence type="ECO:0000259" key="7">
    <source>
        <dbReference type="Pfam" id="PF00383"/>
    </source>
</evidence>
<dbReference type="GO" id="GO:0031267">
    <property type="term" value="F:small GTPase binding"/>
    <property type="evidence" value="ECO:0007669"/>
    <property type="project" value="InterPro"/>
</dbReference>
<feature type="domain" description="Yip1" evidence="8">
    <location>
        <begin position="389"/>
        <end position="509"/>
    </location>
</feature>
<accession>A0A164KX79</accession>
<dbReference type="AlphaFoldDB" id="A0A164KX79"/>
<dbReference type="GO" id="GO:0003824">
    <property type="term" value="F:catalytic activity"/>
    <property type="evidence" value="ECO:0007669"/>
    <property type="project" value="InterPro"/>
</dbReference>
<evidence type="ECO:0000313" key="9">
    <source>
        <dbReference type="EMBL" id="KZS03610.1"/>
    </source>
</evidence>
<feature type="transmembrane region" description="Helical" evidence="6">
    <location>
        <begin position="408"/>
        <end position="428"/>
    </location>
</feature>
<dbReference type="Pfam" id="PF00383">
    <property type="entry name" value="dCMP_cyt_deam_1"/>
    <property type="match status" value="1"/>
</dbReference>
<evidence type="ECO:0000256" key="2">
    <source>
        <dbReference type="ARBA" id="ARBA00010596"/>
    </source>
</evidence>
<dbReference type="InterPro" id="IPR002125">
    <property type="entry name" value="CMP_dCMP_dom"/>
</dbReference>
<dbReference type="GO" id="GO:0016020">
    <property type="term" value="C:membrane"/>
    <property type="evidence" value="ECO:0007669"/>
    <property type="project" value="UniProtKB-SubCell"/>
</dbReference>
<dbReference type="Pfam" id="PF04893">
    <property type="entry name" value="Yip1"/>
    <property type="match status" value="1"/>
</dbReference>
<feature type="transmembrane region" description="Helical" evidence="6">
    <location>
        <begin position="482"/>
        <end position="501"/>
    </location>
</feature>
<evidence type="ECO:0008006" key="11">
    <source>
        <dbReference type="Google" id="ProtNLM"/>
    </source>
</evidence>
<dbReference type="InterPro" id="IPR006977">
    <property type="entry name" value="Yip1_dom"/>
</dbReference>
<protein>
    <recommendedName>
        <fullName evidence="11">Protein YIPF</fullName>
    </recommendedName>
</protein>
<name>A0A164KX79_9CRUS</name>
<sequence>MDFTNKANDAEALLQFQDFGMGNTSGGKPPPYEQTHNFTDYPASHVDIDEVPVVKRSRKSIQHPSAILSSELMETLPVVKVWVAKIIDKKATQVLVKSLSEIPPVLHHLKRVKNNEGELKIIIGLVEDSAMKCKQKLVSQGLQLEGLDMCENWEVVEVAKHLPLTRAQYNAVTKQWPCNFHEEKTIEKLLSGCWFSIQQLEIKFRWMQLSLAISQLPENIFMWQKNCKTQLTDKIIYESRREIPFSSACEGPSMGVVVVNPATNAVVAATSIRKTLNPLHHAVIVAVDLVARSQGGGALPLTSELNTMDDAVDPNTNSYLCTDCEVYLTHEPCIMCCMALLHSRDQSQNPTPMALTSQENAPSMLTFAYYQRYFDVDTPQVKERLVWSFIPRPSRDTLTHYIRPSPDLYGPLWICVTLVFCVAIMGNIADYLHSGGEGQHWRYDFRKVSISASTIFSYALLLPLVLWLLLWWRRKEGDQTPLGFIEIVSLYGYSLAIYIPISVCVVDYSIPNPSVDVGDPWSSTFRFSFGFVSVATTKCYKERSGRNYSFCDLGIPFSISCRTTALLFSLHRPRSGCFRQ</sequence>
<dbReference type="Gene3D" id="3.40.140.10">
    <property type="entry name" value="Cytidine Deaminase, domain 2"/>
    <property type="match status" value="1"/>
</dbReference>
<comment type="subcellular location">
    <subcellularLocation>
        <location evidence="1">Membrane</location>
        <topology evidence="1">Multi-pass membrane protein</topology>
    </subcellularLocation>
</comment>
<keyword evidence="3 6" id="KW-0812">Transmembrane</keyword>
<dbReference type="CDD" id="cd01285">
    <property type="entry name" value="nucleoside_deaminase"/>
    <property type="match status" value="1"/>
</dbReference>
<comment type="similarity">
    <text evidence="2">Belongs to the YIP1 family.</text>
</comment>
<dbReference type="SUPFAM" id="SSF53927">
    <property type="entry name" value="Cytidine deaminase-like"/>
    <property type="match status" value="1"/>
</dbReference>
<dbReference type="Proteomes" id="UP000076858">
    <property type="component" value="Unassembled WGS sequence"/>
</dbReference>
<dbReference type="STRING" id="35525.A0A164KX79"/>
<dbReference type="InterPro" id="IPR039765">
    <property type="entry name" value="Yip5/YIPF1/YIPF2"/>
</dbReference>